<dbReference type="OrthoDB" id="1488720at2"/>
<name>A0A2N3IKI2_9BACT</name>
<dbReference type="EMBL" id="NKXO01000002">
    <property type="protein sequence ID" value="PKQ70768.1"/>
    <property type="molecule type" value="Genomic_DNA"/>
</dbReference>
<feature type="signal peptide" evidence="1">
    <location>
        <begin position="1"/>
        <end position="21"/>
    </location>
</feature>
<dbReference type="Proteomes" id="UP000233387">
    <property type="component" value="Unassembled WGS sequence"/>
</dbReference>
<evidence type="ECO:0000256" key="1">
    <source>
        <dbReference type="SAM" id="SignalP"/>
    </source>
</evidence>
<feature type="chain" id="PRO_5014846268" evidence="1">
    <location>
        <begin position="22"/>
        <end position="530"/>
    </location>
</feature>
<keyword evidence="1" id="KW-0732">Signal</keyword>
<keyword evidence="3" id="KW-1185">Reference proteome</keyword>
<gene>
    <name evidence="2" type="ORF">Rain11_0114</name>
</gene>
<sequence length="530" mass="61701">MKRIFAVLSFVCLLFGANVYAQTVELEKMHELSKRAKRGYLYHVNQDAETGNIDLVFITSQNSRRIKMEIYSFDKEYNLLDQRQEEQEIENNRIKLRLGKSDVEIKVKYKEPIVREGISVERNFTGTLVLKRKRVTYTWSTFFQEYTKSVKTLEKVKPKTDEGDKYLLLNYYEDDYTGDAVVIATPKSEMGYQRITLMKFNKDLDMVAKKDIDFPYAMGAFYKSVINRQNPEDEDIPIAEGAFFMLAPSRWGKNKAPKDKTNEFEILRFDNDFKNVVRVPYKAATSLWRIDEDFTHNTSHYFYGLSADTKGKYYDQIINPNKFKSVQVMKYNEATNQVEFITNTNLDEMKAKIKTPPAQKRKPVFKGGQFDRKIAMVNDREEFILSGQNYKVSKNKKVYQDVITLYFDNKGVLKAMYGIDPVENNKWSKAMGAPQYILDVSESNQNMYLILTEIDGFDVGDDRLEIYPRIAKINKGDASISNFTTLGVVNKKKFYLDKNFPFFKPAPNKITFFGSTSNGKYIYFGRVKLD</sequence>
<dbReference type="RefSeq" id="WP_101357383.1">
    <property type="nucleotide sequence ID" value="NZ_NKXO01000002.1"/>
</dbReference>
<comment type="caution">
    <text evidence="2">The sequence shown here is derived from an EMBL/GenBank/DDBJ whole genome shotgun (WGS) entry which is preliminary data.</text>
</comment>
<dbReference type="AlphaFoldDB" id="A0A2N3IKI2"/>
<proteinExistence type="predicted"/>
<reference evidence="2 3" key="1">
    <citation type="submission" date="2017-06" db="EMBL/GenBank/DDBJ databases">
        <title>Raineya orbicola gen. nov., sp. nov. a slightly thermophilic bacterium of the phylum Bacteroidetes and the description of Raineyaceae fam. nov.</title>
        <authorList>
            <person name="Albuquerque L."/>
            <person name="Polonia A.R.M."/>
            <person name="Barroso C."/>
            <person name="Froufe H.J.C."/>
            <person name="Lage O."/>
            <person name="Lobo-Da-Cunha A."/>
            <person name="Egas C."/>
            <person name="Da Costa M.S."/>
        </authorList>
    </citation>
    <scope>NUCLEOTIDE SEQUENCE [LARGE SCALE GENOMIC DNA]</scope>
    <source>
        <strain evidence="2 3">SPSPC-11</strain>
    </source>
</reference>
<evidence type="ECO:0000313" key="3">
    <source>
        <dbReference type="Proteomes" id="UP000233387"/>
    </source>
</evidence>
<organism evidence="2 3">
    <name type="scientific">Raineya orbicola</name>
    <dbReference type="NCBI Taxonomy" id="2016530"/>
    <lineage>
        <taxon>Bacteria</taxon>
        <taxon>Pseudomonadati</taxon>
        <taxon>Bacteroidota</taxon>
        <taxon>Cytophagia</taxon>
        <taxon>Cytophagales</taxon>
        <taxon>Raineyaceae</taxon>
        <taxon>Raineya</taxon>
    </lineage>
</organism>
<evidence type="ECO:0000313" key="2">
    <source>
        <dbReference type="EMBL" id="PKQ70768.1"/>
    </source>
</evidence>
<accession>A0A2N3IKI2</accession>
<protein>
    <submittedName>
        <fullName evidence="2">Uncharacterized protein</fullName>
    </submittedName>
</protein>